<dbReference type="GO" id="GO:0004743">
    <property type="term" value="F:pyruvate kinase activity"/>
    <property type="evidence" value="ECO:0007669"/>
    <property type="project" value="InterPro"/>
</dbReference>
<reference evidence="3" key="1">
    <citation type="submission" date="2025-08" db="UniProtKB">
        <authorList>
            <consortium name="RefSeq"/>
        </authorList>
    </citation>
    <scope>IDENTIFICATION</scope>
    <source>
        <strain evidence="3">14028-0561.14</strain>
        <tissue evidence="3">Whole fly</tissue>
    </source>
</reference>
<evidence type="ECO:0000259" key="1">
    <source>
        <dbReference type="Pfam" id="PF02887"/>
    </source>
</evidence>
<sequence length="636" mass="72797">MTEHENSEDENVPPLMSIIDDLFCRFRIISVDVEKLQRAKSQLESIQRRHTFYNMFGFDEEGSLCVNETDLKIMRSKLVVQSSGEDEEEGMGMEEMSEDLCMVPFEEDRWQNYFNGFEILTTPLATDPNENRKCIELTENIACGQGLQNYLLNGVRCFLINLAKGTQQGNQSLIVKLREAEINVSREFGFPVVSSVMAMLSPRHQYTGSLSPLILADDQRSVDLVKGNEVILTVERDFSDRCTAHIIYVNARFLLVDVRPYDFILIGEEIQLMVRSAHMDHLKCCVAKAGALYDHMPLLFPARCNRFQMSYEELEDLTFAREVGLNVVISHIAGTPKYLDDLEQSMASMHCDGMRLYARVLLNEVNGCDGELNWAAKRYDGFLVDLAPPAIVPDIMHLCPDAECFMQLAYASQKPIIFDPRLLDEQKLRVDPAHYYYTFYYPDKYVASCPPPKHSHYFRFLQNAIFQQIGPTAVAKAPYCDRSHTGADSLARSIVFASMEVHAVAIVVIGVTTRMVQKIAHFRPQAPILFVSHMRSAEDYVTIYHNVNMLPFYTKQVLEHKRNILLRAMYALAFLSKRKIAKQNDPIVLVYNYEEGTTFPERYIIYKMDRQNFAAHLRKTLFPADEGIKGFSEASK</sequence>
<dbReference type="InterPro" id="IPR036918">
    <property type="entry name" value="Pyrv_Knase_C_sf"/>
</dbReference>
<dbReference type="InterPro" id="IPR015806">
    <property type="entry name" value="Pyrv_Knase_insert_dom_sf"/>
</dbReference>
<dbReference type="Pfam" id="PF02887">
    <property type="entry name" value="PK_C"/>
    <property type="match status" value="1"/>
</dbReference>
<dbReference type="PANTHER" id="PTHR11817">
    <property type="entry name" value="PYRUVATE KINASE"/>
    <property type="match status" value="1"/>
</dbReference>
<evidence type="ECO:0000313" key="2">
    <source>
        <dbReference type="Proteomes" id="UP001652661"/>
    </source>
</evidence>
<gene>
    <name evidence="3" type="primary">LOC108070435</name>
</gene>
<feature type="domain" description="Pyruvate kinase C-terminal" evidence="1">
    <location>
        <begin position="488"/>
        <end position="596"/>
    </location>
</feature>
<dbReference type="SUPFAM" id="SSF52935">
    <property type="entry name" value="PK C-terminal domain-like"/>
    <property type="match status" value="1"/>
</dbReference>
<dbReference type="Gene3D" id="3.20.20.60">
    <property type="entry name" value="Phosphoenolpyruvate-binding domains"/>
    <property type="match status" value="1"/>
</dbReference>
<keyword evidence="3" id="KW-0808">Transferase</keyword>
<dbReference type="InterPro" id="IPR040442">
    <property type="entry name" value="Pyrv_kinase-like_dom_sf"/>
</dbReference>
<dbReference type="Proteomes" id="UP001652661">
    <property type="component" value="Chromosome 3L"/>
</dbReference>
<keyword evidence="3" id="KW-0418">Kinase</keyword>
<dbReference type="SUPFAM" id="SSF50800">
    <property type="entry name" value="PK beta-barrel domain-like"/>
    <property type="match status" value="1"/>
</dbReference>
<evidence type="ECO:0000313" key="3">
    <source>
        <dbReference type="RefSeq" id="XP_017016393.1"/>
    </source>
</evidence>
<dbReference type="GeneID" id="108070435"/>
<dbReference type="AlphaFoldDB" id="A0A6P4I183"/>
<keyword evidence="3" id="KW-0670">Pyruvate</keyword>
<accession>A0A6P4I183</accession>
<proteinExistence type="predicted"/>
<protein>
    <submittedName>
        <fullName evidence="3">Pyruvate kinase</fullName>
    </submittedName>
</protein>
<dbReference type="InterPro" id="IPR001697">
    <property type="entry name" value="Pyr_Knase"/>
</dbReference>
<name>A0A6P4I183_DROKI</name>
<dbReference type="GO" id="GO:0000287">
    <property type="term" value="F:magnesium ion binding"/>
    <property type="evidence" value="ECO:0007669"/>
    <property type="project" value="InterPro"/>
</dbReference>
<dbReference type="Gene3D" id="2.40.33.10">
    <property type="entry name" value="PK beta-barrel domain-like"/>
    <property type="match status" value="1"/>
</dbReference>
<organism evidence="2 3">
    <name type="scientific">Drosophila kikkawai</name>
    <name type="common">Fruit fly</name>
    <dbReference type="NCBI Taxonomy" id="30033"/>
    <lineage>
        <taxon>Eukaryota</taxon>
        <taxon>Metazoa</taxon>
        <taxon>Ecdysozoa</taxon>
        <taxon>Arthropoda</taxon>
        <taxon>Hexapoda</taxon>
        <taxon>Insecta</taxon>
        <taxon>Pterygota</taxon>
        <taxon>Neoptera</taxon>
        <taxon>Endopterygota</taxon>
        <taxon>Diptera</taxon>
        <taxon>Brachycera</taxon>
        <taxon>Muscomorpha</taxon>
        <taxon>Ephydroidea</taxon>
        <taxon>Drosophilidae</taxon>
        <taxon>Drosophila</taxon>
        <taxon>Sophophora</taxon>
    </lineage>
</organism>
<dbReference type="InterPro" id="IPR011037">
    <property type="entry name" value="Pyrv_Knase-like_insert_dom_sf"/>
</dbReference>
<dbReference type="RefSeq" id="XP_017016393.1">
    <property type="nucleotide sequence ID" value="XM_017160904.3"/>
</dbReference>
<dbReference type="OrthoDB" id="8050074at2759"/>
<dbReference type="Gene3D" id="3.40.1380.20">
    <property type="entry name" value="Pyruvate kinase, C-terminal domain"/>
    <property type="match status" value="1"/>
</dbReference>
<keyword evidence="2" id="KW-1185">Reference proteome</keyword>
<dbReference type="GO" id="GO:0030955">
    <property type="term" value="F:potassium ion binding"/>
    <property type="evidence" value="ECO:0007669"/>
    <property type="project" value="InterPro"/>
</dbReference>
<dbReference type="InterPro" id="IPR015795">
    <property type="entry name" value="Pyrv_Knase_C"/>
</dbReference>